<evidence type="ECO:0000313" key="1">
    <source>
        <dbReference type="EMBL" id="MFD1926511.1"/>
    </source>
</evidence>
<protein>
    <submittedName>
        <fullName evidence="1">Uncharacterized protein</fullName>
    </submittedName>
</protein>
<organism evidence="1 2">
    <name type="scientific">Sporosarcina siberiensis</name>
    <dbReference type="NCBI Taxonomy" id="1365606"/>
    <lineage>
        <taxon>Bacteria</taxon>
        <taxon>Bacillati</taxon>
        <taxon>Bacillota</taxon>
        <taxon>Bacilli</taxon>
        <taxon>Bacillales</taxon>
        <taxon>Caryophanaceae</taxon>
        <taxon>Sporosarcina</taxon>
    </lineage>
</organism>
<dbReference type="RefSeq" id="WP_381535170.1">
    <property type="nucleotide sequence ID" value="NZ_JBHUGI010000002.1"/>
</dbReference>
<proteinExistence type="predicted"/>
<reference evidence="2" key="1">
    <citation type="journal article" date="2019" name="Int. J. Syst. Evol. Microbiol.">
        <title>The Global Catalogue of Microorganisms (GCM) 10K type strain sequencing project: providing services to taxonomists for standard genome sequencing and annotation.</title>
        <authorList>
            <consortium name="The Broad Institute Genomics Platform"/>
            <consortium name="The Broad Institute Genome Sequencing Center for Infectious Disease"/>
            <person name="Wu L."/>
            <person name="Ma J."/>
        </authorList>
    </citation>
    <scope>NUCLEOTIDE SEQUENCE [LARGE SCALE GENOMIC DNA]</scope>
    <source>
        <strain evidence="2">CGMCC 4.7177</strain>
    </source>
</reference>
<name>A0ABW4SB85_9BACL</name>
<comment type="caution">
    <text evidence="1">The sequence shown here is derived from an EMBL/GenBank/DDBJ whole genome shotgun (WGS) entry which is preliminary data.</text>
</comment>
<dbReference type="EMBL" id="JBHUGI010000002">
    <property type="protein sequence ID" value="MFD1926511.1"/>
    <property type="molecule type" value="Genomic_DNA"/>
</dbReference>
<keyword evidence="2" id="KW-1185">Reference proteome</keyword>
<dbReference type="Proteomes" id="UP001597218">
    <property type="component" value="Unassembled WGS sequence"/>
</dbReference>
<gene>
    <name evidence="1" type="ORF">ACFSFY_00290</name>
</gene>
<accession>A0ABW4SB85</accession>
<evidence type="ECO:0000313" key="2">
    <source>
        <dbReference type="Proteomes" id="UP001597218"/>
    </source>
</evidence>
<sequence length="104" mass="11244">MKKLLMPLVVTMLFLSIFIGFTQPGIASPLSKATNQVGGEENTSDVITIQNQWATYLGATYAIYGAISNHFYNAPARVLNVPGAYGTSTGTVEYSNINHLQTTQ</sequence>